<proteinExistence type="predicted"/>
<dbReference type="AlphaFoldDB" id="A0A212CKG2"/>
<evidence type="ECO:0000313" key="2">
    <source>
        <dbReference type="Proteomes" id="UP000242450"/>
    </source>
</evidence>
<gene>
    <name evidence="1" type="ORF">Celaphus_00012029</name>
</gene>
<protein>
    <submittedName>
        <fullName evidence="1">Uncharacterized protein</fullName>
    </submittedName>
</protein>
<evidence type="ECO:0000313" key="1">
    <source>
        <dbReference type="EMBL" id="OWK06509.1"/>
    </source>
</evidence>
<name>A0A212CKG2_CEREH</name>
<dbReference type="Proteomes" id="UP000242450">
    <property type="component" value="Chromosome 18"/>
</dbReference>
<dbReference type="EMBL" id="MKHE01000018">
    <property type="protein sequence ID" value="OWK06509.1"/>
    <property type="molecule type" value="Genomic_DNA"/>
</dbReference>
<organism evidence="1 2">
    <name type="scientific">Cervus elaphus hippelaphus</name>
    <name type="common">European red deer</name>
    <dbReference type="NCBI Taxonomy" id="46360"/>
    <lineage>
        <taxon>Eukaryota</taxon>
        <taxon>Metazoa</taxon>
        <taxon>Chordata</taxon>
        <taxon>Craniata</taxon>
        <taxon>Vertebrata</taxon>
        <taxon>Euteleostomi</taxon>
        <taxon>Mammalia</taxon>
        <taxon>Eutheria</taxon>
        <taxon>Laurasiatheria</taxon>
        <taxon>Artiodactyla</taxon>
        <taxon>Ruminantia</taxon>
        <taxon>Pecora</taxon>
        <taxon>Cervidae</taxon>
        <taxon>Cervinae</taxon>
        <taxon>Cervus</taxon>
    </lineage>
</organism>
<reference evidence="1 2" key="1">
    <citation type="journal article" date="2018" name="Mol. Genet. Genomics">
        <title>The red deer Cervus elaphus genome CerEla1.0: sequencing, annotating, genes, and chromosomes.</title>
        <authorList>
            <person name="Bana N.A."/>
            <person name="Nyiri A."/>
            <person name="Nagy J."/>
            <person name="Frank K."/>
            <person name="Nagy T."/>
            <person name="Steger V."/>
            <person name="Schiller M."/>
            <person name="Lakatos P."/>
            <person name="Sugar L."/>
            <person name="Horn P."/>
            <person name="Barta E."/>
            <person name="Orosz L."/>
        </authorList>
    </citation>
    <scope>NUCLEOTIDE SEQUENCE [LARGE SCALE GENOMIC DNA]</scope>
    <source>
        <strain evidence="1">Hungarian</strain>
    </source>
</reference>
<dbReference type="OrthoDB" id="9633593at2759"/>
<accession>A0A212CKG2</accession>
<comment type="caution">
    <text evidence="1">The sequence shown here is derived from an EMBL/GenBank/DDBJ whole genome shotgun (WGS) entry which is preliminary data.</text>
</comment>
<sequence length="70" mass="7922">MFVTFSDHNSMDKALIQKCNLLNSRNCEIRTALDGQFLIQCKMVQKILAVVEEVVFKGMAVLVMEETSVL</sequence>
<keyword evidence="2" id="KW-1185">Reference proteome</keyword>